<organism evidence="1 2">
    <name type="scientific">Taklimakanibacter albus</name>
    <dbReference type="NCBI Taxonomy" id="2800327"/>
    <lineage>
        <taxon>Bacteria</taxon>
        <taxon>Pseudomonadati</taxon>
        <taxon>Pseudomonadota</taxon>
        <taxon>Alphaproteobacteria</taxon>
        <taxon>Hyphomicrobiales</taxon>
        <taxon>Aestuariivirgaceae</taxon>
        <taxon>Taklimakanibacter</taxon>
    </lineage>
</organism>
<protein>
    <submittedName>
        <fullName evidence="1">Uncharacterized protein</fullName>
    </submittedName>
</protein>
<dbReference type="EMBL" id="JAENHL010000007">
    <property type="protein sequence ID" value="MBK1868294.1"/>
    <property type="molecule type" value="Genomic_DNA"/>
</dbReference>
<name>A0ACC5R6K3_9HYPH</name>
<keyword evidence="2" id="KW-1185">Reference proteome</keyword>
<evidence type="ECO:0000313" key="1">
    <source>
        <dbReference type="EMBL" id="MBK1868294.1"/>
    </source>
</evidence>
<proteinExistence type="predicted"/>
<gene>
    <name evidence="1" type="ORF">JHL16_18215</name>
</gene>
<sequence>MADDLIRFVTDGRHLPYGHRTGIFPSAYKARRENWLASGRHDELCDLLLWFSDNLPVPDRFAASRQHNGKHSGISWIRSSAADHMRRLRRIADLLDGVGVQVQELRTTRPGYILYEDEFQVVALPFKDTPR</sequence>
<accession>A0ACC5R6K3</accession>
<evidence type="ECO:0000313" key="2">
    <source>
        <dbReference type="Proteomes" id="UP000616151"/>
    </source>
</evidence>
<comment type="caution">
    <text evidence="1">The sequence shown here is derived from an EMBL/GenBank/DDBJ whole genome shotgun (WGS) entry which is preliminary data.</text>
</comment>
<dbReference type="Proteomes" id="UP000616151">
    <property type="component" value="Unassembled WGS sequence"/>
</dbReference>
<reference evidence="1" key="1">
    <citation type="submission" date="2021-01" db="EMBL/GenBank/DDBJ databases">
        <authorList>
            <person name="Sun Q."/>
        </authorList>
    </citation>
    <scope>NUCLEOTIDE SEQUENCE</scope>
    <source>
        <strain evidence="1">YIM B02566</strain>
    </source>
</reference>